<accession>A0ABV2QSR7</accession>
<dbReference type="CDD" id="cd00093">
    <property type="entry name" value="HTH_XRE"/>
    <property type="match status" value="1"/>
</dbReference>
<dbReference type="Proteomes" id="UP001549257">
    <property type="component" value="Unassembled WGS sequence"/>
</dbReference>
<evidence type="ECO:0000313" key="4">
    <source>
        <dbReference type="Proteomes" id="UP001549257"/>
    </source>
</evidence>
<organism evidence="3 4">
    <name type="scientific">Conyzicola nivalis</name>
    <dbReference type="NCBI Taxonomy" id="1477021"/>
    <lineage>
        <taxon>Bacteria</taxon>
        <taxon>Bacillati</taxon>
        <taxon>Actinomycetota</taxon>
        <taxon>Actinomycetes</taxon>
        <taxon>Micrococcales</taxon>
        <taxon>Microbacteriaceae</taxon>
        <taxon>Conyzicola</taxon>
    </lineage>
</organism>
<evidence type="ECO:0000313" key="3">
    <source>
        <dbReference type="EMBL" id="MET4584117.1"/>
    </source>
</evidence>
<keyword evidence="4" id="KW-1185">Reference proteome</keyword>
<evidence type="ECO:0000259" key="2">
    <source>
        <dbReference type="PROSITE" id="PS50943"/>
    </source>
</evidence>
<dbReference type="InterPro" id="IPR010982">
    <property type="entry name" value="Lambda_DNA-bd_dom_sf"/>
</dbReference>
<dbReference type="InterPro" id="IPR041413">
    <property type="entry name" value="MLTR_LBD"/>
</dbReference>
<protein>
    <submittedName>
        <fullName evidence="3">Transcriptional regulator with XRE-family HTH domain</fullName>
    </submittedName>
</protein>
<dbReference type="Pfam" id="PF13560">
    <property type="entry name" value="HTH_31"/>
    <property type="match status" value="1"/>
</dbReference>
<dbReference type="Pfam" id="PF17765">
    <property type="entry name" value="MLTR_LBD"/>
    <property type="match status" value="1"/>
</dbReference>
<dbReference type="EMBL" id="JBEPSJ010000006">
    <property type="protein sequence ID" value="MET4584117.1"/>
    <property type="molecule type" value="Genomic_DNA"/>
</dbReference>
<reference evidence="3 4" key="1">
    <citation type="submission" date="2024-06" db="EMBL/GenBank/DDBJ databases">
        <title>Sorghum-associated microbial communities from plants grown in Nebraska, USA.</title>
        <authorList>
            <person name="Schachtman D."/>
        </authorList>
    </citation>
    <scope>NUCLEOTIDE SEQUENCE [LARGE SCALE GENOMIC DNA]</scope>
    <source>
        <strain evidence="3 4">2857</strain>
    </source>
</reference>
<dbReference type="PANTHER" id="PTHR35010:SF2">
    <property type="entry name" value="BLL4672 PROTEIN"/>
    <property type="match status" value="1"/>
</dbReference>
<dbReference type="SUPFAM" id="SSF47413">
    <property type="entry name" value="lambda repressor-like DNA-binding domains"/>
    <property type="match status" value="1"/>
</dbReference>
<feature type="region of interest" description="Disordered" evidence="1">
    <location>
        <begin position="271"/>
        <end position="291"/>
    </location>
</feature>
<sequence length="291" mass="31710">MSSKPEALAEFLRARRAQLRPEDVGLPAEPGRRVRGLRRSEVSRLAHISEQYYTRLEQGRTLQPSYSVLSGLVTAFALDEYEAAYFYKLALPTPPTTEAAPITPPGDLIVQLVARRSDLPVVVTDRNQDVLLINELGSALLPALRPGINVVDMVFATPGKRRESASWRAAARQAVAALRFNADPSDPRLQQIVGGLSVRDSDFRALWADQQARPLESGLAPVLVVGFGSGDVEWQTLEIPGGYFLIAYLPTPGTFSGAVIDYLRQRRASAPTPEAAAREDITKPAPGLDVD</sequence>
<proteinExistence type="predicted"/>
<feature type="domain" description="HTH cro/C1-type" evidence="2">
    <location>
        <begin position="32"/>
        <end position="83"/>
    </location>
</feature>
<gene>
    <name evidence="3" type="ORF">ABIE21_003655</name>
</gene>
<dbReference type="InterPro" id="IPR001387">
    <property type="entry name" value="Cro/C1-type_HTH"/>
</dbReference>
<dbReference type="SMART" id="SM00530">
    <property type="entry name" value="HTH_XRE"/>
    <property type="match status" value="1"/>
</dbReference>
<comment type="caution">
    <text evidence="3">The sequence shown here is derived from an EMBL/GenBank/DDBJ whole genome shotgun (WGS) entry which is preliminary data.</text>
</comment>
<name>A0ABV2QSR7_9MICO</name>
<evidence type="ECO:0000256" key="1">
    <source>
        <dbReference type="SAM" id="MobiDB-lite"/>
    </source>
</evidence>
<dbReference type="PANTHER" id="PTHR35010">
    <property type="entry name" value="BLL4672 PROTEIN-RELATED"/>
    <property type="match status" value="1"/>
</dbReference>
<dbReference type="PROSITE" id="PS50943">
    <property type="entry name" value="HTH_CROC1"/>
    <property type="match status" value="1"/>
</dbReference>
<dbReference type="Gene3D" id="1.10.260.40">
    <property type="entry name" value="lambda repressor-like DNA-binding domains"/>
    <property type="match status" value="1"/>
</dbReference>
<dbReference type="Gene3D" id="3.30.450.180">
    <property type="match status" value="1"/>
</dbReference>